<feature type="transmembrane region" description="Helical" evidence="1">
    <location>
        <begin position="86"/>
        <end position="106"/>
    </location>
</feature>
<dbReference type="EMBL" id="JBBWWR010000020">
    <property type="protein sequence ID" value="KAK8940106.1"/>
    <property type="molecule type" value="Genomic_DNA"/>
</dbReference>
<evidence type="ECO:0000313" key="2">
    <source>
        <dbReference type="EMBL" id="KAK8940106.1"/>
    </source>
</evidence>
<accession>A0ABR2LGI9</accession>
<keyword evidence="1" id="KW-1133">Transmembrane helix</keyword>
<keyword evidence="1" id="KW-0472">Membrane</keyword>
<comment type="caution">
    <text evidence="2">The sequence shown here is derived from an EMBL/GenBank/DDBJ whole genome shotgun (WGS) entry which is preliminary data.</text>
</comment>
<dbReference type="Proteomes" id="UP001412067">
    <property type="component" value="Unassembled WGS sequence"/>
</dbReference>
<evidence type="ECO:0000256" key="1">
    <source>
        <dbReference type="SAM" id="Phobius"/>
    </source>
</evidence>
<evidence type="ECO:0000313" key="3">
    <source>
        <dbReference type="Proteomes" id="UP001412067"/>
    </source>
</evidence>
<sequence>MWACRNTLLGYLLEQFSCYRHQLVSHCSVLINLSFKAALSRNVRVRPLFTLSSPLRTICSVLFCSLGLVYLWMLESIWESFRPLSLTFMAGTSVCWLNLGDCWFYGDFESRIA</sequence>
<protein>
    <submittedName>
        <fullName evidence="2">Uncharacterized protein</fullName>
    </submittedName>
</protein>
<name>A0ABR2LGI9_9ASPA</name>
<gene>
    <name evidence="2" type="ORF">KSP40_PGU004660</name>
</gene>
<proteinExistence type="predicted"/>
<feature type="transmembrane region" description="Helical" evidence="1">
    <location>
        <begin position="55"/>
        <end position="74"/>
    </location>
</feature>
<keyword evidence="3" id="KW-1185">Reference proteome</keyword>
<organism evidence="2 3">
    <name type="scientific">Platanthera guangdongensis</name>
    <dbReference type="NCBI Taxonomy" id="2320717"/>
    <lineage>
        <taxon>Eukaryota</taxon>
        <taxon>Viridiplantae</taxon>
        <taxon>Streptophyta</taxon>
        <taxon>Embryophyta</taxon>
        <taxon>Tracheophyta</taxon>
        <taxon>Spermatophyta</taxon>
        <taxon>Magnoliopsida</taxon>
        <taxon>Liliopsida</taxon>
        <taxon>Asparagales</taxon>
        <taxon>Orchidaceae</taxon>
        <taxon>Orchidoideae</taxon>
        <taxon>Orchideae</taxon>
        <taxon>Orchidinae</taxon>
        <taxon>Platanthera</taxon>
    </lineage>
</organism>
<reference evidence="2 3" key="1">
    <citation type="journal article" date="2022" name="Nat. Plants">
        <title>Genomes of leafy and leafless Platanthera orchids illuminate the evolution of mycoheterotrophy.</title>
        <authorList>
            <person name="Li M.H."/>
            <person name="Liu K.W."/>
            <person name="Li Z."/>
            <person name="Lu H.C."/>
            <person name="Ye Q.L."/>
            <person name="Zhang D."/>
            <person name="Wang J.Y."/>
            <person name="Li Y.F."/>
            <person name="Zhong Z.M."/>
            <person name="Liu X."/>
            <person name="Yu X."/>
            <person name="Liu D.K."/>
            <person name="Tu X.D."/>
            <person name="Liu B."/>
            <person name="Hao Y."/>
            <person name="Liao X.Y."/>
            <person name="Jiang Y.T."/>
            <person name="Sun W.H."/>
            <person name="Chen J."/>
            <person name="Chen Y.Q."/>
            <person name="Ai Y."/>
            <person name="Zhai J.W."/>
            <person name="Wu S.S."/>
            <person name="Zhou Z."/>
            <person name="Hsiao Y.Y."/>
            <person name="Wu W.L."/>
            <person name="Chen Y.Y."/>
            <person name="Lin Y.F."/>
            <person name="Hsu J.L."/>
            <person name="Li C.Y."/>
            <person name="Wang Z.W."/>
            <person name="Zhao X."/>
            <person name="Zhong W.Y."/>
            <person name="Ma X.K."/>
            <person name="Ma L."/>
            <person name="Huang J."/>
            <person name="Chen G.Z."/>
            <person name="Huang M.Z."/>
            <person name="Huang L."/>
            <person name="Peng D.H."/>
            <person name="Luo Y.B."/>
            <person name="Zou S.Q."/>
            <person name="Chen S.P."/>
            <person name="Lan S."/>
            <person name="Tsai W.C."/>
            <person name="Van de Peer Y."/>
            <person name="Liu Z.J."/>
        </authorList>
    </citation>
    <scope>NUCLEOTIDE SEQUENCE [LARGE SCALE GENOMIC DNA]</scope>
    <source>
        <strain evidence="2">Lor288</strain>
    </source>
</reference>
<keyword evidence="1" id="KW-0812">Transmembrane</keyword>